<dbReference type="PANTHER" id="PTHR11601">
    <property type="entry name" value="CYSTEINE DESULFURYLASE FAMILY MEMBER"/>
    <property type="match status" value="1"/>
</dbReference>
<evidence type="ECO:0000313" key="5">
    <source>
        <dbReference type="Proteomes" id="UP001597109"/>
    </source>
</evidence>
<organism evidence="4 5">
    <name type="scientific">Metaplanococcus flavidus</name>
    <dbReference type="NCBI Taxonomy" id="569883"/>
    <lineage>
        <taxon>Bacteria</taxon>
        <taxon>Bacillati</taxon>
        <taxon>Bacillota</taxon>
        <taxon>Bacilli</taxon>
        <taxon>Bacillales</taxon>
        <taxon>Caryophanaceae</taxon>
        <taxon>Metaplanococcus</taxon>
    </lineage>
</organism>
<dbReference type="EMBL" id="JBHTKI010000006">
    <property type="protein sequence ID" value="MFD1030380.1"/>
    <property type="molecule type" value="Genomic_DNA"/>
</dbReference>
<dbReference type="InterPro" id="IPR015421">
    <property type="entry name" value="PyrdxlP-dep_Trfase_major"/>
</dbReference>
<dbReference type="InterPro" id="IPR000192">
    <property type="entry name" value="Aminotrans_V_dom"/>
</dbReference>
<gene>
    <name evidence="4" type="ORF">ACFQ1X_02970</name>
</gene>
<keyword evidence="2" id="KW-0663">Pyridoxal phosphate</keyword>
<accession>A0ABW3L8G7</accession>
<evidence type="ECO:0000259" key="3">
    <source>
        <dbReference type="Pfam" id="PF00266"/>
    </source>
</evidence>
<dbReference type="Proteomes" id="UP001597109">
    <property type="component" value="Unassembled WGS sequence"/>
</dbReference>
<dbReference type="InterPro" id="IPR016454">
    <property type="entry name" value="Cysteine_dSase"/>
</dbReference>
<evidence type="ECO:0000313" key="4">
    <source>
        <dbReference type="EMBL" id="MFD1030380.1"/>
    </source>
</evidence>
<reference evidence="5" key="1">
    <citation type="journal article" date="2019" name="Int. J. Syst. Evol. Microbiol.">
        <title>The Global Catalogue of Microorganisms (GCM) 10K type strain sequencing project: providing services to taxonomists for standard genome sequencing and annotation.</title>
        <authorList>
            <consortium name="The Broad Institute Genomics Platform"/>
            <consortium name="The Broad Institute Genome Sequencing Center for Infectious Disease"/>
            <person name="Wu L."/>
            <person name="Ma J."/>
        </authorList>
    </citation>
    <scope>NUCLEOTIDE SEQUENCE [LARGE SCALE GENOMIC DNA]</scope>
    <source>
        <strain evidence="5">CCUG 56756</strain>
    </source>
</reference>
<protein>
    <submittedName>
        <fullName evidence="4">Cysteine desulfurase family protein</fullName>
    </submittedName>
</protein>
<comment type="cofactor">
    <cofactor evidence="1">
        <name>pyridoxal 5'-phosphate</name>
        <dbReference type="ChEBI" id="CHEBI:597326"/>
    </cofactor>
</comment>
<dbReference type="InterPro" id="IPR015422">
    <property type="entry name" value="PyrdxlP-dep_Trfase_small"/>
</dbReference>
<sequence length="372" mass="40436">MIYFDNSATTKPKKEVLETFMKASEEYYGNPASLHKIGNDAENLLESARKQIAQLLNMKRIVFTSGGTESNNLALIGTATAYRHRGSHVISAVTEHASVLKTLDELESRGFEITRLSVDKAGQIDLDELKASLRNDTILVSLMHVNNETGVINPLSEIKKIISSTRAFLHTDAVQSIGKIGLDPQNTPDLLTLSAHKIHGLKGGGILAFNNFQPEPIIYGGGQEAGIRSGTVAVPHAAALAKALRLAQPNPLFPEWNRSLREFFSTFDDIMIISPDSAAPHILSLALSGVTGEVLVSGLQDEAVIVSTSSACSSKNTETSHVIDAMNVPPVFRDGVIRISFGAFTTQQDIMDFQHAFKKVHRIIKGVRKNEN</sequence>
<dbReference type="Gene3D" id="3.90.1150.10">
    <property type="entry name" value="Aspartate Aminotransferase, domain 1"/>
    <property type="match status" value="1"/>
</dbReference>
<dbReference type="Gene3D" id="3.40.640.10">
    <property type="entry name" value="Type I PLP-dependent aspartate aminotransferase-like (Major domain)"/>
    <property type="match status" value="1"/>
</dbReference>
<dbReference type="PANTHER" id="PTHR11601:SF50">
    <property type="entry name" value="CYSTEINE DESULFURASE ISCS 2-RELATED"/>
    <property type="match status" value="1"/>
</dbReference>
<dbReference type="RefSeq" id="WP_144838786.1">
    <property type="nucleotide sequence ID" value="NZ_JBHTKI010000006.1"/>
</dbReference>
<feature type="domain" description="Aminotransferase class V" evidence="3">
    <location>
        <begin position="2"/>
        <end position="351"/>
    </location>
</feature>
<keyword evidence="5" id="KW-1185">Reference proteome</keyword>
<comment type="caution">
    <text evidence="4">The sequence shown here is derived from an EMBL/GenBank/DDBJ whole genome shotgun (WGS) entry which is preliminary data.</text>
</comment>
<dbReference type="Pfam" id="PF00266">
    <property type="entry name" value="Aminotran_5"/>
    <property type="match status" value="1"/>
</dbReference>
<dbReference type="InterPro" id="IPR015424">
    <property type="entry name" value="PyrdxlP-dep_Trfase"/>
</dbReference>
<evidence type="ECO:0000256" key="1">
    <source>
        <dbReference type="ARBA" id="ARBA00001933"/>
    </source>
</evidence>
<dbReference type="SUPFAM" id="SSF53383">
    <property type="entry name" value="PLP-dependent transferases"/>
    <property type="match status" value="1"/>
</dbReference>
<name>A0ABW3L8G7_9BACL</name>
<evidence type="ECO:0000256" key="2">
    <source>
        <dbReference type="ARBA" id="ARBA00022898"/>
    </source>
</evidence>
<dbReference type="PIRSF" id="PIRSF005572">
    <property type="entry name" value="NifS"/>
    <property type="match status" value="1"/>
</dbReference>
<proteinExistence type="predicted"/>